<dbReference type="InterPro" id="IPR036102">
    <property type="entry name" value="OsmC/Ohrsf"/>
</dbReference>
<name>A0A154MNT3_9PSEU</name>
<dbReference type="PANTHER" id="PTHR42830">
    <property type="entry name" value="OSMOTICALLY INDUCIBLE FAMILY PROTEIN"/>
    <property type="match status" value="1"/>
</dbReference>
<keyword evidence="4" id="KW-1185">Reference proteome</keyword>
<dbReference type="SUPFAM" id="SSF82784">
    <property type="entry name" value="OsmC-like"/>
    <property type="match status" value="1"/>
</dbReference>
<dbReference type="InterPro" id="IPR052707">
    <property type="entry name" value="OsmC_Ohr_Peroxiredoxin"/>
</dbReference>
<reference evidence="1 3" key="1">
    <citation type="submission" date="2015-12" db="EMBL/GenBank/DDBJ databases">
        <title>Amycolatopsis regifaucium genome sequencing and assembly.</title>
        <authorList>
            <person name="Mayilraj S."/>
        </authorList>
    </citation>
    <scope>NUCLEOTIDE SEQUENCE [LARGE SCALE GENOMIC DNA]</scope>
    <source>
        <strain evidence="1 3">GY080</strain>
    </source>
</reference>
<dbReference type="RefSeq" id="WP_061987531.1">
    <property type="nucleotide sequence ID" value="NZ_FOPQ01000006.1"/>
</dbReference>
<dbReference type="PANTHER" id="PTHR42830:SF2">
    <property type="entry name" value="OSMC_OHR FAMILY PROTEIN"/>
    <property type="match status" value="1"/>
</dbReference>
<evidence type="ECO:0000313" key="3">
    <source>
        <dbReference type="Proteomes" id="UP000076321"/>
    </source>
</evidence>
<accession>A0A154MNT3</accession>
<sequence length="153" mass="16776">MNRQHDYRVTVRWSGDTGAGYRGYVRDHDVLADGKPPLKGSADPAFRGTPERWNPEELLVASLSECHMLTFLSLCAREGVVVTAYVDAASGVMREDPGNSGRFTEVVLRPEVTVVDPAAIERVEALHEQAHDTCFIANSVNFPVRHEPVTAGS</sequence>
<gene>
    <name evidence="2" type="ORF">ATP06_0227365</name>
    <name evidence="1" type="ORF">AVL48_27310</name>
</gene>
<comment type="caution">
    <text evidence="1">The sequence shown here is derived from an EMBL/GenBank/DDBJ whole genome shotgun (WGS) entry which is preliminary data.</text>
</comment>
<evidence type="ECO:0000313" key="1">
    <source>
        <dbReference type="EMBL" id="KZB85925.1"/>
    </source>
</evidence>
<dbReference type="Pfam" id="PF02566">
    <property type="entry name" value="OsmC"/>
    <property type="match status" value="1"/>
</dbReference>
<dbReference type="InterPro" id="IPR015946">
    <property type="entry name" value="KH_dom-like_a/b"/>
</dbReference>
<dbReference type="EMBL" id="LOBU02000019">
    <property type="protein sequence ID" value="OKA04817.1"/>
    <property type="molecule type" value="Genomic_DNA"/>
</dbReference>
<dbReference type="AlphaFoldDB" id="A0A154MNT3"/>
<dbReference type="Proteomes" id="UP000076321">
    <property type="component" value="Unassembled WGS sequence"/>
</dbReference>
<evidence type="ECO:0000313" key="2">
    <source>
        <dbReference type="EMBL" id="OKA04817.1"/>
    </source>
</evidence>
<dbReference type="Gene3D" id="3.30.300.20">
    <property type="match status" value="1"/>
</dbReference>
<dbReference type="InterPro" id="IPR003718">
    <property type="entry name" value="OsmC/Ohr_fam"/>
</dbReference>
<dbReference type="Proteomes" id="UP000186883">
    <property type="component" value="Unassembled WGS sequence"/>
</dbReference>
<dbReference type="EMBL" id="LQCI01000009">
    <property type="protein sequence ID" value="KZB85925.1"/>
    <property type="molecule type" value="Genomic_DNA"/>
</dbReference>
<reference evidence="2 4" key="2">
    <citation type="submission" date="2016-11" db="EMBL/GenBank/DDBJ databases">
        <title>Genome sequencing of Amycolatopsis regifaucium.</title>
        <authorList>
            <person name="Mayilraj S."/>
            <person name="Kaur N."/>
        </authorList>
    </citation>
    <scope>NUCLEOTIDE SEQUENCE [LARGE SCALE GENOMIC DNA]</scope>
    <source>
        <strain evidence="2 4">GY080</strain>
    </source>
</reference>
<dbReference type="OrthoDB" id="9795405at2"/>
<protein>
    <submittedName>
        <fullName evidence="1">Peroxiredoxin</fullName>
    </submittedName>
</protein>
<evidence type="ECO:0000313" key="4">
    <source>
        <dbReference type="Proteomes" id="UP000186883"/>
    </source>
</evidence>
<organism evidence="1 3">
    <name type="scientific">Amycolatopsis regifaucium</name>
    <dbReference type="NCBI Taxonomy" id="546365"/>
    <lineage>
        <taxon>Bacteria</taxon>
        <taxon>Bacillati</taxon>
        <taxon>Actinomycetota</taxon>
        <taxon>Actinomycetes</taxon>
        <taxon>Pseudonocardiales</taxon>
        <taxon>Pseudonocardiaceae</taxon>
        <taxon>Amycolatopsis</taxon>
    </lineage>
</organism>
<proteinExistence type="predicted"/>